<evidence type="ECO:0000259" key="2">
    <source>
        <dbReference type="PROSITE" id="PS50110"/>
    </source>
</evidence>
<name>A0AAD5NVQ6_ACENE</name>
<reference evidence="3" key="1">
    <citation type="journal article" date="2022" name="Plant J.">
        <title>Strategies of tolerance reflected in two North American maple genomes.</title>
        <authorList>
            <person name="McEvoy S.L."/>
            <person name="Sezen U.U."/>
            <person name="Trouern-Trend A."/>
            <person name="McMahon S.M."/>
            <person name="Schaberg P.G."/>
            <person name="Yang J."/>
            <person name="Wegrzyn J.L."/>
            <person name="Swenson N.G."/>
        </authorList>
    </citation>
    <scope>NUCLEOTIDE SEQUENCE</scope>
    <source>
        <strain evidence="3">91603</strain>
    </source>
</reference>
<evidence type="ECO:0000313" key="4">
    <source>
        <dbReference type="Proteomes" id="UP001064489"/>
    </source>
</evidence>
<accession>A0AAD5NVQ6</accession>
<dbReference type="SUPFAM" id="SSF52172">
    <property type="entry name" value="CheY-like"/>
    <property type="match status" value="1"/>
</dbReference>
<evidence type="ECO:0000256" key="1">
    <source>
        <dbReference type="PROSITE-ProRule" id="PRU00169"/>
    </source>
</evidence>
<evidence type="ECO:0000313" key="3">
    <source>
        <dbReference type="EMBL" id="KAI9185085.1"/>
    </source>
</evidence>
<reference evidence="3" key="2">
    <citation type="submission" date="2023-02" db="EMBL/GenBank/DDBJ databases">
        <authorList>
            <person name="Swenson N.G."/>
            <person name="Wegrzyn J.L."/>
            <person name="Mcevoy S.L."/>
        </authorList>
    </citation>
    <scope>NUCLEOTIDE SEQUENCE</scope>
    <source>
        <strain evidence="3">91603</strain>
        <tissue evidence="3">Leaf</tissue>
    </source>
</reference>
<proteinExistence type="predicted"/>
<keyword evidence="1" id="KW-0597">Phosphoprotein</keyword>
<dbReference type="InterPro" id="IPR001789">
    <property type="entry name" value="Sig_transdc_resp-reg_receiver"/>
</dbReference>
<dbReference type="InterPro" id="IPR011006">
    <property type="entry name" value="CheY-like_superfamily"/>
</dbReference>
<dbReference type="GO" id="GO:0000160">
    <property type="term" value="P:phosphorelay signal transduction system"/>
    <property type="evidence" value="ECO:0007669"/>
    <property type="project" value="InterPro"/>
</dbReference>
<keyword evidence="4" id="KW-1185">Reference proteome</keyword>
<dbReference type="PROSITE" id="PS50110">
    <property type="entry name" value="RESPONSE_REGULATORY"/>
    <property type="match status" value="1"/>
</dbReference>
<dbReference type="Gene3D" id="3.40.50.2300">
    <property type="match status" value="1"/>
</dbReference>
<dbReference type="CDD" id="cd17546">
    <property type="entry name" value="REC_hyHK_CKI1_RcsC-like"/>
    <property type="match status" value="1"/>
</dbReference>
<gene>
    <name evidence="3" type="ORF">LWI28_004018</name>
</gene>
<dbReference type="PANTHER" id="PTHR43228:SF1">
    <property type="entry name" value="TWO-COMPONENT RESPONSE REGULATOR ARR22"/>
    <property type="match status" value="1"/>
</dbReference>
<protein>
    <recommendedName>
        <fullName evidence="2">Response regulatory domain-containing protein</fullName>
    </recommendedName>
</protein>
<feature type="modified residue" description="4-aspartylphosphate" evidence="1">
    <location>
        <position position="68"/>
    </location>
</feature>
<dbReference type="AlphaFoldDB" id="A0AAD5NVQ6"/>
<sequence length="137" mass="14967">MSHVGKGSSSKGTKKPFTALIVDDNSLIRKMHESILKSIGITTQIAHNGKEAVDIFRSGANFDIVFMDMEMPIMNGIEATKELRAMGMVCKIVGVTSCENTDEKEAFKQAGLDILHEKPLTLTKVNSILEQTQNSSP</sequence>
<feature type="domain" description="Response regulatory" evidence="2">
    <location>
        <begin position="18"/>
        <end position="133"/>
    </location>
</feature>
<dbReference type="SMART" id="SM00448">
    <property type="entry name" value="REC"/>
    <property type="match status" value="1"/>
</dbReference>
<dbReference type="Pfam" id="PF00072">
    <property type="entry name" value="Response_reg"/>
    <property type="match status" value="1"/>
</dbReference>
<dbReference type="InterPro" id="IPR052048">
    <property type="entry name" value="ST_Response_Regulator"/>
</dbReference>
<comment type="caution">
    <text evidence="3">The sequence shown here is derived from an EMBL/GenBank/DDBJ whole genome shotgun (WGS) entry which is preliminary data.</text>
</comment>
<dbReference type="EMBL" id="JAJSOW010000100">
    <property type="protein sequence ID" value="KAI9185085.1"/>
    <property type="molecule type" value="Genomic_DNA"/>
</dbReference>
<dbReference type="Proteomes" id="UP001064489">
    <property type="component" value="Chromosome 3"/>
</dbReference>
<dbReference type="PANTHER" id="PTHR43228">
    <property type="entry name" value="TWO-COMPONENT RESPONSE REGULATOR"/>
    <property type="match status" value="1"/>
</dbReference>
<organism evidence="3 4">
    <name type="scientific">Acer negundo</name>
    <name type="common">Box elder</name>
    <dbReference type="NCBI Taxonomy" id="4023"/>
    <lineage>
        <taxon>Eukaryota</taxon>
        <taxon>Viridiplantae</taxon>
        <taxon>Streptophyta</taxon>
        <taxon>Embryophyta</taxon>
        <taxon>Tracheophyta</taxon>
        <taxon>Spermatophyta</taxon>
        <taxon>Magnoliopsida</taxon>
        <taxon>eudicotyledons</taxon>
        <taxon>Gunneridae</taxon>
        <taxon>Pentapetalae</taxon>
        <taxon>rosids</taxon>
        <taxon>malvids</taxon>
        <taxon>Sapindales</taxon>
        <taxon>Sapindaceae</taxon>
        <taxon>Hippocastanoideae</taxon>
        <taxon>Acereae</taxon>
        <taxon>Acer</taxon>
    </lineage>
</organism>